<dbReference type="Proteomes" id="UP000027730">
    <property type="component" value="Unassembled WGS sequence"/>
</dbReference>
<organism evidence="2 3">
    <name type="scientific">Aureobasidium namibiae CBS 147.97</name>
    <dbReference type="NCBI Taxonomy" id="1043004"/>
    <lineage>
        <taxon>Eukaryota</taxon>
        <taxon>Fungi</taxon>
        <taxon>Dikarya</taxon>
        <taxon>Ascomycota</taxon>
        <taxon>Pezizomycotina</taxon>
        <taxon>Dothideomycetes</taxon>
        <taxon>Dothideomycetidae</taxon>
        <taxon>Dothideales</taxon>
        <taxon>Saccotheciaceae</taxon>
        <taxon>Aureobasidium</taxon>
    </lineage>
</organism>
<dbReference type="AlphaFoldDB" id="A0A074WSK7"/>
<dbReference type="GeneID" id="25413185"/>
<keyword evidence="3" id="KW-1185">Reference proteome</keyword>
<evidence type="ECO:0000313" key="2">
    <source>
        <dbReference type="EMBL" id="KEQ76140.1"/>
    </source>
</evidence>
<proteinExistence type="predicted"/>
<sequence length="404" mass="45652">MAPEVKASTGTRTWGRKKGTSPPCAMIGKGCQQKDSTKSKATATSLVYTLEGKQVYMCTLCKCSWKHAYHNHPHEDLRDAIDYFDTKMEDRHWTDRNLSLDGKGSCESCGDEGAFLNDSSHVTCSRCSQRWRGWSGDCDWARSITKDMSTEECEDLWTEFVSETIERIAKVESNKARRDKGSCVACPATAETTLMRSLPEDFFPDEVDDKDVICNQCLTQFSGNRTRKIYTWEVLQDFIDTHMATHEASKKDATARATKNLCVCSTAEDEVTGTALVGIFECSEQYPLLCKICANIWRRHHCKKSKTDAAHDFSTLDKFISYCQKLRMDKKKAAGCCIGPRRVLFSSEYLLFRASLLDKVIDYTQLMATNYEDASKFAVISSGVMACLLEDRRALLSMLGRRHI</sequence>
<evidence type="ECO:0000313" key="3">
    <source>
        <dbReference type="Proteomes" id="UP000027730"/>
    </source>
</evidence>
<dbReference type="EMBL" id="KL584704">
    <property type="protein sequence ID" value="KEQ76140.1"/>
    <property type="molecule type" value="Genomic_DNA"/>
</dbReference>
<evidence type="ECO:0000256" key="1">
    <source>
        <dbReference type="SAM" id="MobiDB-lite"/>
    </source>
</evidence>
<accession>A0A074WSK7</accession>
<dbReference type="OrthoDB" id="10472592at2759"/>
<reference evidence="2 3" key="1">
    <citation type="journal article" date="2014" name="BMC Genomics">
        <title>Genome sequencing of four Aureobasidium pullulans varieties: biotechnological potential, stress tolerance, and description of new species.</title>
        <authorList>
            <person name="Gostin Ar C."/>
            <person name="Ohm R.A."/>
            <person name="Kogej T."/>
            <person name="Sonjak S."/>
            <person name="Turk M."/>
            <person name="Zajc J."/>
            <person name="Zalar P."/>
            <person name="Grube M."/>
            <person name="Sun H."/>
            <person name="Han J."/>
            <person name="Sharma A."/>
            <person name="Chiniquy J."/>
            <person name="Ngan C.Y."/>
            <person name="Lipzen A."/>
            <person name="Barry K."/>
            <person name="Grigoriev I.V."/>
            <person name="Gunde-Cimerman N."/>
        </authorList>
    </citation>
    <scope>NUCLEOTIDE SEQUENCE [LARGE SCALE GENOMIC DNA]</scope>
    <source>
        <strain evidence="2 3">CBS 147.97</strain>
    </source>
</reference>
<protein>
    <submittedName>
        <fullName evidence="2">Uncharacterized protein</fullName>
    </submittedName>
</protein>
<feature type="region of interest" description="Disordered" evidence="1">
    <location>
        <begin position="1"/>
        <end position="21"/>
    </location>
</feature>
<gene>
    <name evidence="2" type="ORF">M436DRAFT_61415</name>
</gene>
<name>A0A074WSK7_9PEZI</name>
<dbReference type="RefSeq" id="XP_013430317.1">
    <property type="nucleotide sequence ID" value="XM_013574863.1"/>
</dbReference>
<dbReference type="HOGENOM" id="CLU_681489_0_0_1"/>